<comment type="caution">
    <text evidence="9">The sequence shown here is derived from an EMBL/GenBank/DDBJ whole genome shotgun (WGS) entry which is preliminary data.</text>
</comment>
<evidence type="ECO:0000256" key="1">
    <source>
        <dbReference type="ARBA" id="ARBA00004202"/>
    </source>
</evidence>
<dbReference type="InterPro" id="IPR013563">
    <property type="entry name" value="Oligopep_ABC_C"/>
</dbReference>
<keyword evidence="3" id="KW-0813">Transport</keyword>
<dbReference type="GO" id="GO:0016887">
    <property type="term" value="F:ATP hydrolysis activity"/>
    <property type="evidence" value="ECO:0007669"/>
    <property type="project" value="InterPro"/>
</dbReference>
<dbReference type="PROSITE" id="PS50893">
    <property type="entry name" value="ABC_TRANSPORTER_2"/>
    <property type="match status" value="1"/>
</dbReference>
<comment type="similarity">
    <text evidence="2">Belongs to the ABC transporter superfamily.</text>
</comment>
<dbReference type="FunFam" id="3.40.50.300:FF:000016">
    <property type="entry name" value="Oligopeptide ABC transporter ATP-binding component"/>
    <property type="match status" value="1"/>
</dbReference>
<dbReference type="PROSITE" id="PS00211">
    <property type="entry name" value="ABC_TRANSPORTER_1"/>
    <property type="match status" value="1"/>
</dbReference>
<dbReference type="Pfam" id="PF00005">
    <property type="entry name" value="ABC_tran"/>
    <property type="match status" value="1"/>
</dbReference>
<dbReference type="GO" id="GO:0015833">
    <property type="term" value="P:peptide transport"/>
    <property type="evidence" value="ECO:0007669"/>
    <property type="project" value="InterPro"/>
</dbReference>
<dbReference type="CDD" id="cd03257">
    <property type="entry name" value="ABC_NikE_OppD_transporters"/>
    <property type="match status" value="1"/>
</dbReference>
<keyword evidence="10" id="KW-1185">Reference proteome</keyword>
<dbReference type="NCBIfam" id="TIGR01727">
    <property type="entry name" value="oligo_HPY"/>
    <property type="match status" value="1"/>
</dbReference>
<name>A0A2V1HU09_9MICO</name>
<dbReference type="RefSeq" id="WP_116757040.1">
    <property type="nucleotide sequence ID" value="NZ_JBHUEX010000001.1"/>
</dbReference>
<dbReference type="GO" id="GO:0005886">
    <property type="term" value="C:plasma membrane"/>
    <property type="evidence" value="ECO:0007669"/>
    <property type="project" value="UniProtKB-SubCell"/>
</dbReference>
<sequence>MTALLSLTDMEVRFGAAESMASAVDSVSLEVKSGEIFGIVGESGCGKSTLANAVMGLLPGAAHVDGSAKLQNREVLGLDEKSLRALRGDEMSMIFQDASASLDPTWPVGDQIAETIRAHRKVSRREAKQQAIDLMTEVGIPDAASRYGDAPHRLSGGMRQRIVIAAALANQPKLLIADEPTTALDVTIQAQVLQLIRRLRDDHGTTVVLITHDLGVVAEICDRVGVMYAGQLVEVADTADLFAAPRHPYTRALLAASPGVPTESRRLATIPGQVPAPSDQIPGCRFQERCPRRLETCMTTPHREPVFPNEVACWNPEPLPAGMASPTDLLGEK</sequence>
<dbReference type="InterPro" id="IPR050388">
    <property type="entry name" value="ABC_Ni/Peptide_Import"/>
</dbReference>
<evidence type="ECO:0000256" key="6">
    <source>
        <dbReference type="ARBA" id="ARBA00022840"/>
    </source>
</evidence>
<comment type="subcellular location">
    <subcellularLocation>
        <location evidence="1">Cell membrane</location>
        <topology evidence="1">Peripheral membrane protein</topology>
    </subcellularLocation>
</comment>
<gene>
    <name evidence="9" type="ORF">DDQ50_12575</name>
</gene>
<dbReference type="Proteomes" id="UP000244893">
    <property type="component" value="Unassembled WGS sequence"/>
</dbReference>
<reference evidence="9 10" key="1">
    <citation type="submission" date="2018-05" db="EMBL/GenBank/DDBJ databases">
        <title>Amnibacterium sp. M8JJ-5, whole genome shotgun sequence.</title>
        <authorList>
            <person name="Tuo L."/>
        </authorList>
    </citation>
    <scope>NUCLEOTIDE SEQUENCE [LARGE SCALE GENOMIC DNA]</scope>
    <source>
        <strain evidence="9 10">M8JJ-5</strain>
    </source>
</reference>
<keyword evidence="4" id="KW-1003">Cell membrane</keyword>
<evidence type="ECO:0000256" key="5">
    <source>
        <dbReference type="ARBA" id="ARBA00022741"/>
    </source>
</evidence>
<evidence type="ECO:0000256" key="3">
    <source>
        <dbReference type="ARBA" id="ARBA00022448"/>
    </source>
</evidence>
<feature type="domain" description="ABC transporter" evidence="8">
    <location>
        <begin position="5"/>
        <end position="254"/>
    </location>
</feature>
<protein>
    <submittedName>
        <fullName evidence="9">ABC transporter ATP-binding protein</fullName>
    </submittedName>
</protein>
<evidence type="ECO:0000256" key="4">
    <source>
        <dbReference type="ARBA" id="ARBA00022475"/>
    </source>
</evidence>
<dbReference type="InterPro" id="IPR003593">
    <property type="entry name" value="AAA+_ATPase"/>
</dbReference>
<dbReference type="AlphaFoldDB" id="A0A2V1HU09"/>
<keyword evidence="5" id="KW-0547">Nucleotide-binding</keyword>
<organism evidence="9 10">
    <name type="scientific">Amnibacterium flavum</name>
    <dbReference type="NCBI Taxonomy" id="2173173"/>
    <lineage>
        <taxon>Bacteria</taxon>
        <taxon>Bacillati</taxon>
        <taxon>Actinomycetota</taxon>
        <taxon>Actinomycetes</taxon>
        <taxon>Micrococcales</taxon>
        <taxon>Microbacteriaceae</taxon>
        <taxon>Amnibacterium</taxon>
    </lineage>
</organism>
<dbReference type="SUPFAM" id="SSF52540">
    <property type="entry name" value="P-loop containing nucleoside triphosphate hydrolases"/>
    <property type="match status" value="1"/>
</dbReference>
<proteinExistence type="inferred from homology"/>
<accession>A0A2V1HU09</accession>
<dbReference type="PANTHER" id="PTHR43297:SF2">
    <property type="entry name" value="DIPEPTIDE TRANSPORT ATP-BINDING PROTEIN DPPD"/>
    <property type="match status" value="1"/>
</dbReference>
<dbReference type="InterPro" id="IPR017871">
    <property type="entry name" value="ABC_transporter-like_CS"/>
</dbReference>
<evidence type="ECO:0000256" key="7">
    <source>
        <dbReference type="ARBA" id="ARBA00023136"/>
    </source>
</evidence>
<keyword evidence="6 9" id="KW-0067">ATP-binding</keyword>
<dbReference type="Pfam" id="PF08352">
    <property type="entry name" value="oligo_HPY"/>
    <property type="match status" value="1"/>
</dbReference>
<dbReference type="Gene3D" id="3.40.50.300">
    <property type="entry name" value="P-loop containing nucleotide triphosphate hydrolases"/>
    <property type="match status" value="1"/>
</dbReference>
<dbReference type="PANTHER" id="PTHR43297">
    <property type="entry name" value="OLIGOPEPTIDE TRANSPORT ATP-BINDING PROTEIN APPD"/>
    <property type="match status" value="1"/>
</dbReference>
<evidence type="ECO:0000313" key="9">
    <source>
        <dbReference type="EMBL" id="PVZ94529.1"/>
    </source>
</evidence>
<keyword evidence="7" id="KW-0472">Membrane</keyword>
<dbReference type="OrthoDB" id="8481147at2"/>
<dbReference type="EMBL" id="QEOP01000002">
    <property type="protein sequence ID" value="PVZ94529.1"/>
    <property type="molecule type" value="Genomic_DNA"/>
</dbReference>
<dbReference type="InterPro" id="IPR003439">
    <property type="entry name" value="ABC_transporter-like_ATP-bd"/>
</dbReference>
<evidence type="ECO:0000259" key="8">
    <source>
        <dbReference type="PROSITE" id="PS50893"/>
    </source>
</evidence>
<evidence type="ECO:0000313" key="10">
    <source>
        <dbReference type="Proteomes" id="UP000244893"/>
    </source>
</evidence>
<dbReference type="InterPro" id="IPR027417">
    <property type="entry name" value="P-loop_NTPase"/>
</dbReference>
<dbReference type="GO" id="GO:0005524">
    <property type="term" value="F:ATP binding"/>
    <property type="evidence" value="ECO:0007669"/>
    <property type="project" value="UniProtKB-KW"/>
</dbReference>
<evidence type="ECO:0000256" key="2">
    <source>
        <dbReference type="ARBA" id="ARBA00005417"/>
    </source>
</evidence>
<dbReference type="SMART" id="SM00382">
    <property type="entry name" value="AAA"/>
    <property type="match status" value="1"/>
</dbReference>